<sequence length="104" mass="12239">METTSRYAYSRPVILRGLTDNTRFRSSCSKSTLLEEYGERRVRLSTANTYSYRKDTLYFFGDNNFTEWKSLFEQYEFPPYVLPRTSGAYSFGIAGRSLDFFLKT</sequence>
<accession>A0A0F8ASA1</accession>
<dbReference type="Gene3D" id="2.60.120.650">
    <property type="entry name" value="Cupin"/>
    <property type="match status" value="1"/>
</dbReference>
<dbReference type="SUPFAM" id="SSF51197">
    <property type="entry name" value="Clavaminate synthase-like"/>
    <property type="match status" value="1"/>
</dbReference>
<dbReference type="EMBL" id="KQ042867">
    <property type="protein sequence ID" value="KKF09374.1"/>
    <property type="molecule type" value="Genomic_DNA"/>
</dbReference>
<name>A0A0F8ASA1_LARCR</name>
<reference evidence="1" key="1">
    <citation type="journal article" date="2015" name="PLoS Genet.">
        <title>Genome Sequencing of the Perciform Fish Larimichthys crocea Provides Insights into Molecular and Genetic Mechanisms of Stress Adaptation.</title>
        <authorList>
            <person name="Ao J."/>
            <person name="Mu Y."/>
            <person name="Xiang L.X."/>
            <person name="Fan D."/>
            <person name="Feng M."/>
            <person name="Zhang S."/>
            <person name="Shi Q."/>
            <person name="Zhu L.Y."/>
            <person name="Li T."/>
            <person name="Ding Y."/>
            <person name="Nie L."/>
            <person name="Li Q."/>
            <person name="Dong W.R."/>
            <person name="Jiang L."/>
            <person name="Sun B."/>
            <person name="Zhang X."/>
            <person name="Li M."/>
            <person name="Zhang H.Q."/>
            <person name="Xie S."/>
            <person name="Zhu Y."/>
            <person name="Jiang X."/>
            <person name="Wang X."/>
            <person name="Mu P."/>
            <person name="Chen W."/>
            <person name="Yue Z."/>
            <person name="Wang Z."/>
            <person name="Wang J."/>
            <person name="Shao J.Z."/>
            <person name="Chen X."/>
        </authorList>
    </citation>
    <scope>NUCLEOTIDE SEQUENCE [LARGE SCALE GENOMIC DNA]</scope>
    <source>
        <strain evidence="1">SSNF</strain>
        <tissue evidence="1">Blood</tissue>
    </source>
</reference>
<proteinExistence type="predicted"/>
<protein>
    <submittedName>
        <fullName evidence="1">JmjC domain-containing protein 8</fullName>
    </submittedName>
</protein>
<gene>
    <name evidence="1" type="ORF">EH28_00209</name>
</gene>
<evidence type="ECO:0000313" key="1">
    <source>
        <dbReference type="EMBL" id="KKF09374.1"/>
    </source>
</evidence>
<organism evidence="1">
    <name type="scientific">Larimichthys crocea</name>
    <name type="common">Large yellow croaker</name>
    <name type="synonym">Pseudosciaena crocea</name>
    <dbReference type="NCBI Taxonomy" id="215358"/>
    <lineage>
        <taxon>Eukaryota</taxon>
        <taxon>Metazoa</taxon>
        <taxon>Chordata</taxon>
        <taxon>Craniata</taxon>
        <taxon>Vertebrata</taxon>
        <taxon>Euteleostomi</taxon>
        <taxon>Actinopterygii</taxon>
        <taxon>Neopterygii</taxon>
        <taxon>Teleostei</taxon>
        <taxon>Neoteleostei</taxon>
        <taxon>Acanthomorphata</taxon>
        <taxon>Eupercaria</taxon>
        <taxon>Sciaenidae</taxon>
        <taxon>Larimichthys</taxon>
    </lineage>
</organism>
<dbReference type="AlphaFoldDB" id="A0A0F8ASA1"/>